<dbReference type="InterPro" id="IPR002110">
    <property type="entry name" value="Ankyrin_rpt"/>
</dbReference>
<dbReference type="GO" id="GO:0035556">
    <property type="term" value="P:intracellular signal transduction"/>
    <property type="evidence" value="ECO:0007669"/>
    <property type="project" value="InterPro"/>
</dbReference>
<dbReference type="OrthoDB" id="194358at2759"/>
<feature type="repeat" description="ANK" evidence="3">
    <location>
        <begin position="88"/>
        <end position="120"/>
    </location>
</feature>
<dbReference type="InterPro" id="IPR001496">
    <property type="entry name" value="SOCS_box"/>
</dbReference>
<dbReference type="InterPro" id="IPR036036">
    <property type="entry name" value="SOCS_box-like_dom_sf"/>
</dbReference>
<keyword evidence="1" id="KW-0677">Repeat</keyword>
<dbReference type="Pfam" id="PF12796">
    <property type="entry name" value="Ank_2"/>
    <property type="match status" value="3"/>
</dbReference>
<evidence type="ECO:0000256" key="2">
    <source>
        <dbReference type="ARBA" id="ARBA00023043"/>
    </source>
</evidence>
<keyword evidence="6" id="KW-1185">Reference proteome</keyword>
<accession>A0A6J8EEZ8</accession>
<evidence type="ECO:0000256" key="3">
    <source>
        <dbReference type="PROSITE-ProRule" id="PRU00023"/>
    </source>
</evidence>
<evidence type="ECO:0000313" key="6">
    <source>
        <dbReference type="Proteomes" id="UP000507470"/>
    </source>
</evidence>
<dbReference type="SMART" id="SM00969">
    <property type="entry name" value="SOCS_box"/>
    <property type="match status" value="1"/>
</dbReference>
<feature type="repeat" description="ANK" evidence="3">
    <location>
        <begin position="55"/>
        <end position="87"/>
    </location>
</feature>
<feature type="repeat" description="ANK" evidence="3">
    <location>
        <begin position="226"/>
        <end position="258"/>
    </location>
</feature>
<evidence type="ECO:0000259" key="4">
    <source>
        <dbReference type="PROSITE" id="PS50225"/>
    </source>
</evidence>
<dbReference type="InterPro" id="IPR050889">
    <property type="entry name" value="Dendritic_Spine_Reg/Scaffold"/>
</dbReference>
<evidence type="ECO:0000313" key="5">
    <source>
        <dbReference type="EMBL" id="CAC5418523.1"/>
    </source>
</evidence>
<dbReference type="Proteomes" id="UP000507470">
    <property type="component" value="Unassembled WGS sequence"/>
</dbReference>
<feature type="repeat" description="ANK" evidence="3">
    <location>
        <begin position="154"/>
        <end position="186"/>
    </location>
</feature>
<dbReference type="PANTHER" id="PTHR24166">
    <property type="entry name" value="ROLLING PEBBLES, ISOFORM B"/>
    <property type="match status" value="1"/>
</dbReference>
<dbReference type="PROSITE" id="PS50225">
    <property type="entry name" value="SOCS"/>
    <property type="match status" value="1"/>
</dbReference>
<gene>
    <name evidence="5" type="ORF">MCOR_50954</name>
</gene>
<dbReference type="PRINTS" id="PR01415">
    <property type="entry name" value="ANKYRIN"/>
</dbReference>
<dbReference type="SMART" id="SM00248">
    <property type="entry name" value="ANK"/>
    <property type="match status" value="8"/>
</dbReference>
<dbReference type="AlphaFoldDB" id="A0A6J8EEZ8"/>
<dbReference type="PROSITE" id="PS50297">
    <property type="entry name" value="ANK_REP_REGION"/>
    <property type="match status" value="3"/>
</dbReference>
<dbReference type="EMBL" id="CACVKT020008931">
    <property type="protein sequence ID" value="CAC5418523.1"/>
    <property type="molecule type" value="Genomic_DNA"/>
</dbReference>
<dbReference type="Gene3D" id="1.25.40.20">
    <property type="entry name" value="Ankyrin repeat-containing domain"/>
    <property type="match status" value="2"/>
</dbReference>
<protein>
    <submittedName>
        <fullName evidence="5">ASB3</fullName>
    </submittedName>
</protein>
<dbReference type="Pfam" id="PF07525">
    <property type="entry name" value="SOCS_box"/>
    <property type="match status" value="1"/>
</dbReference>
<organism evidence="5 6">
    <name type="scientific">Mytilus coruscus</name>
    <name type="common">Sea mussel</name>
    <dbReference type="NCBI Taxonomy" id="42192"/>
    <lineage>
        <taxon>Eukaryota</taxon>
        <taxon>Metazoa</taxon>
        <taxon>Spiralia</taxon>
        <taxon>Lophotrochozoa</taxon>
        <taxon>Mollusca</taxon>
        <taxon>Bivalvia</taxon>
        <taxon>Autobranchia</taxon>
        <taxon>Pteriomorphia</taxon>
        <taxon>Mytilida</taxon>
        <taxon>Mytiloidea</taxon>
        <taxon>Mytilidae</taxon>
        <taxon>Mytilinae</taxon>
        <taxon>Mytilus</taxon>
    </lineage>
</organism>
<keyword evidence="2 3" id="KW-0040">ANK repeat</keyword>
<sequence length="595" mass="67307">MKKKVTNKKYWYVMDFKETYQDTCSSVGIAARNGDLGLVQQLVWHGRPVDVRDNRGWTPIHEAAANGHTGCLDFLLRLDVDVEWKTFEEETSLLLAARGGHFECCRALIGYSANVNTTTKENFAPLWEAVNVDSMECVKLLLRNGAHINHQIYTGYTALHTAAEKGHATILAYLVGHGARLDICADEELTPVFLASQFGHKDCLRILLKVAKDKGVLEVVNRTASDNASPLLIAAQGGHDDCIRLLLDYGADANVPVKDLNAIAAHFAIYQNKTRCLQMLLPVTNLEFLFHNAVQFMHPLYLSLQLEDTTCLEILIAAGLNVKALIPFTEEPFEHENVRHLLFSVLGYKHCAGILSHVRYKWPMVGVDLLLRAGLSPNPQDQSELPPLVASLCRTAYSLYLTLLKFQACLNVYHERCVGNLTVLLAIQNDLANHVFVKGNTQRKIYGKYLIPLLVLGADTESCFETIADHYDDSDNTKFTLTEIVRQSNGTNLFPIFVLLMFFTCQIPKMNKFCERYFSREENEYLLKLQDSSHTLQHACRKRIILYFAQQGRLNKQLIDSLPLPKILQDYILFSDDSIHYSDLVLDAFNYLFDQ</sequence>
<dbReference type="SUPFAM" id="SSF158235">
    <property type="entry name" value="SOCS box-like"/>
    <property type="match status" value="1"/>
</dbReference>
<name>A0A6J8EEZ8_MYTCO</name>
<dbReference type="PROSITE" id="PS50088">
    <property type="entry name" value="ANK_REPEAT"/>
    <property type="match status" value="4"/>
</dbReference>
<dbReference type="PANTHER" id="PTHR24166:SF48">
    <property type="entry name" value="PROTEIN VAPYRIN"/>
    <property type="match status" value="1"/>
</dbReference>
<proteinExistence type="predicted"/>
<evidence type="ECO:0000256" key="1">
    <source>
        <dbReference type="ARBA" id="ARBA00022737"/>
    </source>
</evidence>
<dbReference type="InterPro" id="IPR036770">
    <property type="entry name" value="Ankyrin_rpt-contain_sf"/>
</dbReference>
<feature type="domain" description="SOCS box" evidence="4">
    <location>
        <begin position="527"/>
        <end position="572"/>
    </location>
</feature>
<dbReference type="SUPFAM" id="SSF48403">
    <property type="entry name" value="Ankyrin repeat"/>
    <property type="match status" value="2"/>
</dbReference>
<reference evidence="5 6" key="1">
    <citation type="submission" date="2020-06" db="EMBL/GenBank/DDBJ databases">
        <authorList>
            <person name="Li R."/>
            <person name="Bekaert M."/>
        </authorList>
    </citation>
    <scope>NUCLEOTIDE SEQUENCE [LARGE SCALE GENOMIC DNA]</scope>
    <source>
        <strain evidence="6">wild</strain>
    </source>
</reference>